<name>A0A9Q3GMU9_9BASI</name>
<feature type="domain" description="FAD-binding FR-type" evidence="4">
    <location>
        <begin position="74"/>
        <end position="212"/>
    </location>
</feature>
<dbReference type="OrthoDB" id="167398at2759"/>
<evidence type="ECO:0000259" key="4">
    <source>
        <dbReference type="PROSITE" id="PS51384"/>
    </source>
</evidence>
<accession>A0A9Q3GMU9</accession>
<reference evidence="5" key="1">
    <citation type="submission" date="2021-03" db="EMBL/GenBank/DDBJ databases">
        <title>Draft genome sequence of rust myrtle Austropuccinia psidii MF-1, a brazilian biotype.</title>
        <authorList>
            <person name="Quecine M.C."/>
            <person name="Pachon D.M.R."/>
            <person name="Bonatelli M.L."/>
            <person name="Correr F.H."/>
            <person name="Franceschini L.M."/>
            <person name="Leite T.F."/>
            <person name="Margarido G.R.A."/>
            <person name="Almeida C.A."/>
            <person name="Ferrarezi J.A."/>
            <person name="Labate C.A."/>
        </authorList>
    </citation>
    <scope>NUCLEOTIDE SEQUENCE</scope>
    <source>
        <strain evidence="5">MF-1</strain>
    </source>
</reference>
<comment type="caution">
    <text evidence="5">The sequence shown here is derived from an EMBL/GenBank/DDBJ whole genome shotgun (WGS) entry which is preliminary data.</text>
</comment>
<dbReference type="GO" id="GO:0043020">
    <property type="term" value="C:NADPH oxidase complex"/>
    <property type="evidence" value="ECO:0007669"/>
    <property type="project" value="TreeGrafter"/>
</dbReference>
<evidence type="ECO:0000313" key="5">
    <source>
        <dbReference type="EMBL" id="MBW0472542.1"/>
    </source>
</evidence>
<gene>
    <name evidence="5" type="ORF">O181_012257</name>
</gene>
<dbReference type="InterPro" id="IPR013121">
    <property type="entry name" value="Fe_red_NAD-bd_6"/>
</dbReference>
<feature type="transmembrane region" description="Helical" evidence="3">
    <location>
        <begin position="7"/>
        <end position="25"/>
    </location>
</feature>
<dbReference type="PRINTS" id="PR00466">
    <property type="entry name" value="GP91PHOX"/>
</dbReference>
<dbReference type="AlphaFoldDB" id="A0A9Q3GMU9"/>
<dbReference type="PANTHER" id="PTHR11972:SF39">
    <property type="entry name" value="FAD-BINDING FR-TYPE DOMAIN-CONTAINING PROTEIN"/>
    <property type="match status" value="1"/>
</dbReference>
<dbReference type="GO" id="GO:0006952">
    <property type="term" value="P:defense response"/>
    <property type="evidence" value="ECO:0007669"/>
    <property type="project" value="TreeGrafter"/>
</dbReference>
<dbReference type="InterPro" id="IPR039261">
    <property type="entry name" value="FNR_nucleotide-bd"/>
</dbReference>
<dbReference type="SUPFAM" id="SSF63380">
    <property type="entry name" value="Riboflavin synthase domain-like"/>
    <property type="match status" value="1"/>
</dbReference>
<keyword evidence="2" id="KW-0560">Oxidoreductase</keyword>
<dbReference type="InterPro" id="IPR013112">
    <property type="entry name" value="FAD-bd_8"/>
</dbReference>
<dbReference type="Pfam" id="PF08030">
    <property type="entry name" value="NAD_binding_6"/>
    <property type="match status" value="1"/>
</dbReference>
<keyword evidence="1" id="KW-0813">Transport</keyword>
<dbReference type="GO" id="GO:0042554">
    <property type="term" value="P:superoxide anion generation"/>
    <property type="evidence" value="ECO:0007669"/>
    <property type="project" value="TreeGrafter"/>
</dbReference>
<protein>
    <recommendedName>
        <fullName evidence="4">FAD-binding FR-type domain-containing protein</fullName>
    </recommendedName>
</protein>
<dbReference type="Pfam" id="PF08022">
    <property type="entry name" value="FAD_binding_8"/>
    <property type="match status" value="1"/>
</dbReference>
<dbReference type="GO" id="GO:0016175">
    <property type="term" value="F:superoxide-generating NAD(P)H oxidase activity"/>
    <property type="evidence" value="ECO:0007669"/>
    <property type="project" value="TreeGrafter"/>
</dbReference>
<dbReference type="FunFam" id="2.40.30.10:FF:000091">
    <property type="entry name" value="NADPH oxidase (NoxA), putative"/>
    <property type="match status" value="1"/>
</dbReference>
<dbReference type="InterPro" id="IPR017927">
    <property type="entry name" value="FAD-bd_FR_type"/>
</dbReference>
<evidence type="ECO:0000256" key="1">
    <source>
        <dbReference type="ARBA" id="ARBA00022982"/>
    </source>
</evidence>
<dbReference type="Gene3D" id="3.40.50.80">
    <property type="entry name" value="Nucleotide-binding domain of ferredoxin-NADP reductase (FNR) module"/>
    <property type="match status" value="1"/>
</dbReference>
<feature type="transmembrane region" description="Helical" evidence="3">
    <location>
        <begin position="45"/>
        <end position="72"/>
    </location>
</feature>
<dbReference type="PROSITE" id="PS51384">
    <property type="entry name" value="FAD_FR"/>
    <property type="match status" value="1"/>
</dbReference>
<organism evidence="5 6">
    <name type="scientific">Austropuccinia psidii MF-1</name>
    <dbReference type="NCBI Taxonomy" id="1389203"/>
    <lineage>
        <taxon>Eukaryota</taxon>
        <taxon>Fungi</taxon>
        <taxon>Dikarya</taxon>
        <taxon>Basidiomycota</taxon>
        <taxon>Pucciniomycotina</taxon>
        <taxon>Pucciniomycetes</taxon>
        <taxon>Pucciniales</taxon>
        <taxon>Sphaerophragmiaceae</taxon>
        <taxon>Austropuccinia</taxon>
    </lineage>
</organism>
<dbReference type="InterPro" id="IPR017938">
    <property type="entry name" value="Riboflavin_synthase-like_b-brl"/>
</dbReference>
<sequence>MPNRHVIFHTLWWGTHFALFFFGWWQQETDQRLAVLNRFKYSIWASRGSALCLSVDSSLIFIPIWGGLIYFCERIWREIRGRKKVEILAVLIHPNETFEIRMKRQGFKYVPGQWIFLQMPEVSQFQWHPFTISSAPDDPYISIHVRQVGDFTRAVGARLGATTQLTTVLNEPLQSLNREGGQNTEVSQASTMRSRNLPSIRIDGPYGAPAQDVFECEVAILIGAGIGVTPYSSILKNIYYMQKKGRLRSLRKVQFIWLNKNIKAFSWFQTLLQELERIQPDSSFLKMDMYLTGEVDADTLSNVMLNTCAGSRDALTGLRACTHFGRPRWGQDVFEPIKNAIQSGGWSTLRRPTQATFPILYLRFWLGGPRELAKKLGEECKGATTPSIKFKFYKENCEYSY</sequence>
<evidence type="ECO:0000256" key="3">
    <source>
        <dbReference type="SAM" id="Phobius"/>
    </source>
</evidence>
<keyword evidence="3" id="KW-0812">Transmembrane</keyword>
<dbReference type="SUPFAM" id="SSF52343">
    <property type="entry name" value="Ferredoxin reductase-like, C-terminal NADP-linked domain"/>
    <property type="match status" value="1"/>
</dbReference>
<dbReference type="InterPro" id="IPR000778">
    <property type="entry name" value="Cyt_b245_heavy_chain"/>
</dbReference>
<keyword evidence="6" id="KW-1185">Reference proteome</keyword>
<proteinExistence type="predicted"/>
<keyword evidence="1" id="KW-0249">Electron transport</keyword>
<dbReference type="PANTHER" id="PTHR11972">
    <property type="entry name" value="NADPH OXIDASE"/>
    <property type="match status" value="1"/>
</dbReference>
<evidence type="ECO:0000313" key="6">
    <source>
        <dbReference type="Proteomes" id="UP000765509"/>
    </source>
</evidence>
<dbReference type="Proteomes" id="UP000765509">
    <property type="component" value="Unassembled WGS sequence"/>
</dbReference>
<dbReference type="Gene3D" id="2.40.30.10">
    <property type="entry name" value="Translation factors"/>
    <property type="match status" value="1"/>
</dbReference>
<keyword evidence="3" id="KW-0472">Membrane</keyword>
<evidence type="ECO:0000256" key="2">
    <source>
        <dbReference type="ARBA" id="ARBA00023002"/>
    </source>
</evidence>
<dbReference type="EMBL" id="AVOT02003121">
    <property type="protein sequence ID" value="MBW0472542.1"/>
    <property type="molecule type" value="Genomic_DNA"/>
</dbReference>
<dbReference type="CDD" id="cd06186">
    <property type="entry name" value="NOX_Duox_like_FAD_NADP"/>
    <property type="match status" value="1"/>
</dbReference>
<keyword evidence="3" id="KW-1133">Transmembrane helix</keyword>
<dbReference type="InterPro" id="IPR050369">
    <property type="entry name" value="RBOH/FRE"/>
</dbReference>